<protein>
    <submittedName>
        <fullName evidence="7">Trypsin-like peptidase domain-containing protein</fullName>
    </submittedName>
</protein>
<comment type="caution">
    <text evidence="7">The sequence shown here is derived from an EMBL/GenBank/DDBJ whole genome shotgun (WGS) entry which is preliminary data.</text>
</comment>
<evidence type="ECO:0000313" key="8">
    <source>
        <dbReference type="Proteomes" id="UP001074726"/>
    </source>
</evidence>
<comment type="similarity">
    <text evidence="1">Belongs to the peptidase S1C family.</text>
</comment>
<dbReference type="PRINTS" id="PR00834">
    <property type="entry name" value="PROTEASES2C"/>
</dbReference>
<dbReference type="Gene3D" id="2.40.10.10">
    <property type="entry name" value="Trypsin-like serine proteases"/>
    <property type="match status" value="2"/>
</dbReference>
<keyword evidence="5" id="KW-0812">Transmembrane</keyword>
<keyword evidence="3" id="KW-0378">Hydrolase</keyword>
<dbReference type="InterPro" id="IPR001478">
    <property type="entry name" value="PDZ"/>
</dbReference>
<dbReference type="RefSeq" id="WP_268109959.1">
    <property type="nucleotide sequence ID" value="NZ_JAPPUX010000001.1"/>
</dbReference>
<evidence type="ECO:0000256" key="5">
    <source>
        <dbReference type="SAM" id="Phobius"/>
    </source>
</evidence>
<name>A0ABT4C868_9ACTN</name>
<keyword evidence="8" id="KW-1185">Reference proteome</keyword>
<evidence type="ECO:0000256" key="4">
    <source>
        <dbReference type="SAM" id="MobiDB-lite"/>
    </source>
</evidence>
<feature type="compositionally biased region" description="Low complexity" evidence="4">
    <location>
        <begin position="101"/>
        <end position="121"/>
    </location>
</feature>
<feature type="domain" description="PDZ" evidence="6">
    <location>
        <begin position="342"/>
        <end position="416"/>
    </location>
</feature>
<dbReference type="PANTHER" id="PTHR43343:SF3">
    <property type="entry name" value="PROTEASE DO-LIKE 8, CHLOROPLASTIC"/>
    <property type="match status" value="1"/>
</dbReference>
<keyword evidence="5" id="KW-0472">Membrane</keyword>
<evidence type="ECO:0000259" key="6">
    <source>
        <dbReference type="SMART" id="SM00228"/>
    </source>
</evidence>
<sequence>MSDGQTPQQHPRPADDNPYQRASAGWAGTDTHPTQPQPPTYGAQPGFPVQQPTHAPPRDRKARSRTGLAAAVVATSLLVGGGAGIGGAAWWDATQDGTGGSAQASPVSTSQVSSQSQAPAADGSVESVAQKVLPSVVKIDVTTAQGGASGSGIILTADGTILTNNHVVEGAEAGSLTVSFDDGTSAKAEVLGTDPLTDTAVIKAEGVSDLTPATIGKSANLGVGESVVAIGSPFGLDATVTSGIVSALDRPVNVGSDDQGNSTTYPAIQTDAAINPGNSGGPLVDLTGAVIGINSSIRTAASQSPYGGQSESGSIGLGFAIPIDEVMPIVDQMAKGETPTHARLGIQVGDAQTGDAAGAVVREVTAGSTAEKAGLESGSVITKVDDHRITGADSLVATIRSYRPGDSVSVTWTTGGEEQTATLVLDSDATQG</sequence>
<evidence type="ECO:0000313" key="7">
    <source>
        <dbReference type="EMBL" id="MCY4725152.1"/>
    </source>
</evidence>
<dbReference type="InterPro" id="IPR051201">
    <property type="entry name" value="Chloro_Bact_Ser_Proteases"/>
</dbReference>
<proteinExistence type="inferred from homology"/>
<dbReference type="SMART" id="SM00228">
    <property type="entry name" value="PDZ"/>
    <property type="match status" value="1"/>
</dbReference>
<feature type="region of interest" description="Disordered" evidence="4">
    <location>
        <begin position="1"/>
        <end position="66"/>
    </location>
</feature>
<dbReference type="InterPro" id="IPR009003">
    <property type="entry name" value="Peptidase_S1_PA"/>
</dbReference>
<dbReference type="InterPro" id="IPR043504">
    <property type="entry name" value="Peptidase_S1_PA_chymotrypsin"/>
</dbReference>
<dbReference type="PANTHER" id="PTHR43343">
    <property type="entry name" value="PEPTIDASE S12"/>
    <property type="match status" value="1"/>
</dbReference>
<dbReference type="EMBL" id="JAPPUX010000001">
    <property type="protein sequence ID" value="MCY4725152.1"/>
    <property type="molecule type" value="Genomic_DNA"/>
</dbReference>
<accession>A0ABT4C868</accession>
<keyword evidence="2" id="KW-0645">Protease</keyword>
<feature type="region of interest" description="Disordered" evidence="4">
    <location>
        <begin position="96"/>
        <end position="122"/>
    </location>
</feature>
<reference evidence="7" key="1">
    <citation type="submission" date="2022-08" db="EMBL/GenBank/DDBJ databases">
        <title>Genome sequencing of Nocardioides sp. STR2.</title>
        <authorList>
            <person name="So Y."/>
        </authorList>
    </citation>
    <scope>NUCLEOTIDE SEQUENCE</scope>
    <source>
        <strain evidence="7">STR2</strain>
    </source>
</reference>
<gene>
    <name evidence="7" type="ORF">NYO98_02600</name>
</gene>
<dbReference type="Pfam" id="PF13365">
    <property type="entry name" value="Trypsin_2"/>
    <property type="match status" value="1"/>
</dbReference>
<dbReference type="Pfam" id="PF13180">
    <property type="entry name" value="PDZ_2"/>
    <property type="match status" value="1"/>
</dbReference>
<dbReference type="Gene3D" id="2.30.42.10">
    <property type="match status" value="1"/>
</dbReference>
<dbReference type="SUPFAM" id="SSF50156">
    <property type="entry name" value="PDZ domain-like"/>
    <property type="match status" value="1"/>
</dbReference>
<evidence type="ECO:0000256" key="3">
    <source>
        <dbReference type="ARBA" id="ARBA00022801"/>
    </source>
</evidence>
<feature type="transmembrane region" description="Helical" evidence="5">
    <location>
        <begin position="68"/>
        <end position="91"/>
    </location>
</feature>
<dbReference type="InterPro" id="IPR001940">
    <property type="entry name" value="Peptidase_S1C"/>
</dbReference>
<keyword evidence="5" id="KW-1133">Transmembrane helix</keyword>
<organism evidence="7 8">
    <name type="scientific">Nocardioides pini</name>
    <dbReference type="NCBI Taxonomy" id="2975053"/>
    <lineage>
        <taxon>Bacteria</taxon>
        <taxon>Bacillati</taxon>
        <taxon>Actinomycetota</taxon>
        <taxon>Actinomycetes</taxon>
        <taxon>Propionibacteriales</taxon>
        <taxon>Nocardioidaceae</taxon>
        <taxon>Nocardioides</taxon>
    </lineage>
</organism>
<evidence type="ECO:0000256" key="1">
    <source>
        <dbReference type="ARBA" id="ARBA00010541"/>
    </source>
</evidence>
<dbReference type="Proteomes" id="UP001074726">
    <property type="component" value="Unassembled WGS sequence"/>
</dbReference>
<evidence type="ECO:0000256" key="2">
    <source>
        <dbReference type="ARBA" id="ARBA00022670"/>
    </source>
</evidence>
<dbReference type="InterPro" id="IPR036034">
    <property type="entry name" value="PDZ_sf"/>
</dbReference>
<dbReference type="SUPFAM" id="SSF50494">
    <property type="entry name" value="Trypsin-like serine proteases"/>
    <property type="match status" value="1"/>
</dbReference>